<dbReference type="InterPro" id="IPR025833">
    <property type="entry name" value="GDYXXLXY"/>
</dbReference>
<keyword evidence="2" id="KW-1185">Reference proteome</keyword>
<dbReference type="RefSeq" id="WP_380250439.1">
    <property type="nucleotide sequence ID" value="NZ_JBHUII010000004.1"/>
</dbReference>
<protein>
    <submittedName>
        <fullName evidence="1">GDYXXLXY domain-containing protein</fullName>
    </submittedName>
</protein>
<organism evidence="1 2">
    <name type="scientific">Kiloniella antarctica</name>
    <dbReference type="NCBI Taxonomy" id="1550907"/>
    <lineage>
        <taxon>Bacteria</taxon>
        <taxon>Pseudomonadati</taxon>
        <taxon>Pseudomonadota</taxon>
        <taxon>Alphaproteobacteria</taxon>
        <taxon>Rhodospirillales</taxon>
        <taxon>Kiloniellaceae</taxon>
        <taxon>Kiloniella</taxon>
    </lineage>
</organism>
<reference evidence="2" key="1">
    <citation type="journal article" date="2019" name="Int. J. Syst. Evol. Microbiol.">
        <title>The Global Catalogue of Microorganisms (GCM) 10K type strain sequencing project: providing services to taxonomists for standard genome sequencing and annotation.</title>
        <authorList>
            <consortium name="The Broad Institute Genomics Platform"/>
            <consortium name="The Broad Institute Genome Sequencing Center for Infectious Disease"/>
            <person name="Wu L."/>
            <person name="Ma J."/>
        </authorList>
    </citation>
    <scope>NUCLEOTIDE SEQUENCE [LARGE SCALE GENOMIC DNA]</scope>
    <source>
        <strain evidence="2">CGMCC 4.7192</strain>
    </source>
</reference>
<dbReference type="Proteomes" id="UP001597294">
    <property type="component" value="Unassembled WGS sequence"/>
</dbReference>
<comment type="caution">
    <text evidence="1">The sequence shown here is derived from an EMBL/GenBank/DDBJ whole genome shotgun (WGS) entry which is preliminary data.</text>
</comment>
<sequence length="155" mass="17937">MRVKIMIALSVIVLVILNYAVYDKEQIIENGETVLLELAPADPRSLIQGDYMRLRYEIERIFTGNTTIPEAKSSHLIIKPNTQRIAVFQRFDDGTPLSDDEKRLYYHLKYGRIRIVPDSFFFQEGHADKYNNAKYGVFKFDDKGNHILVGLVDQP</sequence>
<evidence type="ECO:0000313" key="2">
    <source>
        <dbReference type="Proteomes" id="UP001597294"/>
    </source>
</evidence>
<gene>
    <name evidence="1" type="ORF">ACFSKO_08450</name>
</gene>
<proteinExistence type="predicted"/>
<evidence type="ECO:0000313" key="1">
    <source>
        <dbReference type="EMBL" id="MFD2205637.1"/>
    </source>
</evidence>
<dbReference type="Pfam" id="PF14345">
    <property type="entry name" value="GDYXXLXY"/>
    <property type="match status" value="1"/>
</dbReference>
<accession>A0ABW5BHN4</accession>
<dbReference type="EMBL" id="JBHUII010000004">
    <property type="protein sequence ID" value="MFD2205637.1"/>
    <property type="molecule type" value="Genomic_DNA"/>
</dbReference>
<name>A0ABW5BHN4_9PROT</name>